<sequence>MGLIGWVGLTIGGLVYSSMQSQRDFDPQQTFAFAAMASEYPQAIVVSMSKQYPALTKTVVHIQQEDCSCNFSNNIHADRIDDKLDKFRYRSLHVSASSLPADIVLPSLPAIMIFDEQGGLGYFGPYSSGYFCSTNSAIVDRFLDNILLNTHLGSSVVSEGYGCYCPNKIAE</sequence>
<gene>
    <name evidence="2" type="ORF">GPLA_2092</name>
</gene>
<reference evidence="3" key="1">
    <citation type="journal article" date="2014" name="Environ. Microbiol.">
        <title>Comparative genomics of the marine bacterial genus Glaciecola reveals the high degree of genomic diversity and genomic characteristic for cold adaptation.</title>
        <authorList>
            <person name="Qin Q.L."/>
            <person name="Xie B.B."/>
            <person name="Yu Y."/>
            <person name="Shu Y.L."/>
            <person name="Rong J.C."/>
            <person name="Zhang Y.J."/>
            <person name="Zhao D.L."/>
            <person name="Chen X.L."/>
            <person name="Zhang X.Y."/>
            <person name="Chen B."/>
            <person name="Zhou B.C."/>
            <person name="Zhang Y.Z."/>
        </authorList>
    </citation>
    <scope>NUCLEOTIDE SEQUENCE [LARGE SCALE GENOMIC DNA]</scope>
    <source>
        <strain evidence="3">LMG 21857</strain>
    </source>
</reference>
<evidence type="ECO:0000313" key="2">
    <source>
        <dbReference type="EMBL" id="GAC32997.1"/>
    </source>
</evidence>
<evidence type="ECO:0000313" key="3">
    <source>
        <dbReference type="Proteomes" id="UP000006322"/>
    </source>
</evidence>
<keyword evidence="3" id="KW-1185">Reference proteome</keyword>
<accession>K6ZRR5</accession>
<evidence type="ECO:0000259" key="1">
    <source>
        <dbReference type="Pfam" id="PF20029"/>
    </source>
</evidence>
<organism evidence="2 3">
    <name type="scientific">Paraglaciecola polaris LMG 21857</name>
    <dbReference type="NCBI Taxonomy" id="1129793"/>
    <lineage>
        <taxon>Bacteria</taxon>
        <taxon>Pseudomonadati</taxon>
        <taxon>Pseudomonadota</taxon>
        <taxon>Gammaproteobacteria</taxon>
        <taxon>Alteromonadales</taxon>
        <taxon>Alteromonadaceae</taxon>
        <taxon>Paraglaciecola</taxon>
    </lineage>
</organism>
<feature type="domain" description="DUF6436" evidence="1">
    <location>
        <begin position="52"/>
        <end position="166"/>
    </location>
</feature>
<comment type="caution">
    <text evidence="2">The sequence shown here is derived from an EMBL/GenBank/DDBJ whole genome shotgun (WGS) entry which is preliminary data.</text>
</comment>
<dbReference type="AlphaFoldDB" id="K6ZRR5"/>
<protein>
    <recommendedName>
        <fullName evidence="1">DUF6436 domain-containing protein</fullName>
    </recommendedName>
</protein>
<name>K6ZRR5_9ALTE</name>
<proteinExistence type="predicted"/>
<dbReference type="EMBL" id="BAER01000045">
    <property type="protein sequence ID" value="GAC32997.1"/>
    <property type="molecule type" value="Genomic_DNA"/>
</dbReference>
<dbReference type="STRING" id="1129793.GPLA_2092"/>
<dbReference type="Proteomes" id="UP000006322">
    <property type="component" value="Unassembled WGS sequence"/>
</dbReference>
<dbReference type="InterPro" id="IPR045494">
    <property type="entry name" value="DUF6436"/>
</dbReference>
<dbReference type="Pfam" id="PF20029">
    <property type="entry name" value="DUF6436"/>
    <property type="match status" value="1"/>
</dbReference>